<evidence type="ECO:0000313" key="3">
    <source>
        <dbReference type="Proteomes" id="UP001056374"/>
    </source>
</evidence>
<name>A0ABY4ZBW3_9ACTN</name>
<proteinExistence type="predicted"/>
<organism evidence="2 3">
    <name type="scientific">Streptomyces phaeoluteigriseus</name>
    <dbReference type="NCBI Taxonomy" id="114686"/>
    <lineage>
        <taxon>Bacteria</taxon>
        <taxon>Bacillati</taxon>
        <taxon>Actinomycetota</taxon>
        <taxon>Actinomycetes</taxon>
        <taxon>Kitasatosporales</taxon>
        <taxon>Streptomycetaceae</taxon>
        <taxon>Streptomyces</taxon>
        <taxon>Streptomyces aurantiacus group</taxon>
    </lineage>
</organism>
<gene>
    <name evidence="2" type="ORF">NFX46_19910</name>
</gene>
<sequence>MEFGQDRGGEPVKGYISAEPAVFRNADDRMEVAVADAARDTRVTYQQGTPSGTWTSEQDNWPSLDKFSVGDPAVAQSEDGTIAVFIRGADNRLYVKCQTTSGGAYWAAWTDHGGQLYSDPTVILHSDGTLHVFAIAASGGLAHLPQLVPNGTWGSWEDLGTDVSGAPLSHRPAAVLNSSGAIEVFARCHYTRAVERQVLH</sequence>
<dbReference type="RefSeq" id="WP_252551095.1">
    <property type="nucleotide sequence ID" value="NZ_CP099468.1"/>
</dbReference>
<dbReference type="InterPro" id="IPR058502">
    <property type="entry name" value="PLL-like_beta-prop"/>
</dbReference>
<feature type="domain" description="PLL-like beta propeller" evidence="1">
    <location>
        <begin position="11"/>
        <end position="188"/>
    </location>
</feature>
<dbReference type="Gene3D" id="2.120.10.70">
    <property type="entry name" value="Fucose-specific lectin"/>
    <property type="match status" value="1"/>
</dbReference>
<dbReference type="Pfam" id="PF26607">
    <property type="entry name" value="DUF8189"/>
    <property type="match status" value="1"/>
</dbReference>
<evidence type="ECO:0000313" key="2">
    <source>
        <dbReference type="EMBL" id="USQ85812.1"/>
    </source>
</evidence>
<protein>
    <recommendedName>
        <fullName evidence="1">PLL-like beta propeller domain-containing protein</fullName>
    </recommendedName>
</protein>
<reference evidence="2" key="1">
    <citation type="submission" date="2022-06" db="EMBL/GenBank/DDBJ databases">
        <title>Complete genome sequence of soil microorganisms Streptomyces sp. Qhu-M197 isolated from Alpine meadows habitats on the Tibetan Plateau.</title>
        <authorList>
            <person name="Zhang B."/>
            <person name="Xiang X."/>
            <person name="Fan J."/>
        </authorList>
    </citation>
    <scope>NUCLEOTIDE SEQUENCE</scope>
    <source>
        <strain evidence="2">Qhu-M197</strain>
    </source>
</reference>
<keyword evidence="3" id="KW-1185">Reference proteome</keyword>
<dbReference type="EMBL" id="CP099468">
    <property type="protein sequence ID" value="USQ85812.1"/>
    <property type="molecule type" value="Genomic_DNA"/>
</dbReference>
<dbReference type="Proteomes" id="UP001056374">
    <property type="component" value="Chromosome"/>
</dbReference>
<dbReference type="SUPFAM" id="SSF89372">
    <property type="entry name" value="Fucose-specific lectin"/>
    <property type="match status" value="1"/>
</dbReference>
<accession>A0ABY4ZBW3</accession>
<evidence type="ECO:0000259" key="1">
    <source>
        <dbReference type="Pfam" id="PF26607"/>
    </source>
</evidence>